<protein>
    <submittedName>
        <fullName evidence="2">PD339L</fullName>
    </submittedName>
</protein>
<organismHost>
    <name type="scientific">Ornithodoros moubata</name>
    <name type="common">Soft tick</name>
    <name type="synonym">Argasid tick</name>
    <dbReference type="NCBI Taxonomy" id="6938"/>
</organismHost>
<keyword evidence="1" id="KW-1133">Transmembrane helix</keyword>
<name>A0A894KH08_ASF</name>
<sequence length="339" mass="40106">MQIMSYFSLLNMHPNIFMSFYYLFIIVRITKIIHILQILYYFFQESIKHYFSRTYITYFSGVTRILFLLLCQWRRLTEIRGSCPKPYAAALVFYGVIQKCKHIARLMPRHLLPLGPFPYFYVYDLIRAYTVRILQFFKKAYLLAVFFTTTFKKHFYIVIKFCYVYGLFLCMLLLHVLHCKSVLTNANTPRGTGLLSARYILHAAVTKLYRHNLPHFCNIILRFGRGYVNRYGFSQYAFAENIITVIFIIFISRYYIKGIYVRNKSRKSYMHISSSAIIRTHITTRGALYIASIITNTTVFATLTHIYVFKLLQKMCLHVCTKIGTIVNVQRCLKNFLVD</sequence>
<feature type="transmembrane region" description="Helical" evidence="1">
    <location>
        <begin position="236"/>
        <end position="256"/>
    </location>
</feature>
<evidence type="ECO:0000313" key="3">
    <source>
        <dbReference type="Proteomes" id="UP000423628"/>
    </source>
</evidence>
<proteinExistence type="predicted"/>
<organismHost>
    <name type="scientific">Phacochoerus aethiopicus</name>
    <name type="common">Warthog</name>
    <dbReference type="NCBI Taxonomy" id="85517"/>
</organismHost>
<evidence type="ECO:0000256" key="1">
    <source>
        <dbReference type="SAM" id="Phobius"/>
    </source>
</evidence>
<accession>A0A894KH08</accession>
<organism evidence="2 3">
    <name type="scientific">African swine fever virus</name>
    <name type="common">ASFV</name>
    <dbReference type="NCBI Taxonomy" id="10497"/>
    <lineage>
        <taxon>Viruses</taxon>
        <taxon>Varidnaviria</taxon>
        <taxon>Bamfordvirae</taxon>
        <taxon>Nucleocytoviricota</taxon>
        <taxon>Pokkesviricetes</taxon>
        <taxon>Asfuvirales</taxon>
        <taxon>Asfarviridae</taxon>
        <taxon>Asfivirus</taxon>
        <taxon>Asfivirus haemorrhagiae</taxon>
    </lineage>
</organism>
<feature type="transmembrane region" description="Helical" evidence="1">
    <location>
        <begin position="55"/>
        <end position="73"/>
    </location>
</feature>
<organismHost>
    <name type="scientific">Potamochoerus larvatus</name>
    <name type="common">Bushpig</name>
    <dbReference type="NCBI Taxonomy" id="273792"/>
</organismHost>
<gene>
    <name evidence="2" type="ORF">D339L</name>
</gene>
<organismHost>
    <name type="scientific">Phacochoerus africanus</name>
    <name type="common">Warthog</name>
    <dbReference type="NCBI Taxonomy" id="41426"/>
</organismHost>
<organismHost>
    <name type="scientific">Sus scrofa</name>
    <name type="common">Pig</name>
    <dbReference type="NCBI Taxonomy" id="9823"/>
</organismHost>
<feature type="transmembrane region" description="Helical" evidence="1">
    <location>
        <begin position="287"/>
        <end position="308"/>
    </location>
</feature>
<feature type="transmembrane region" description="Helical" evidence="1">
    <location>
        <begin position="155"/>
        <end position="177"/>
    </location>
</feature>
<organismHost>
    <name type="scientific">Ornithodoros</name>
    <name type="common">relapsing fever ticks</name>
    <dbReference type="NCBI Taxonomy" id="6937"/>
</organismHost>
<evidence type="ECO:0000313" key="2">
    <source>
        <dbReference type="EMBL" id="QRW43524.1"/>
    </source>
</evidence>
<dbReference type="EMBL" id="MN394630">
    <property type="protein sequence ID" value="QRW43524.1"/>
    <property type="molecule type" value="Genomic_DNA"/>
</dbReference>
<dbReference type="Proteomes" id="UP000423628">
    <property type="component" value="Segment"/>
</dbReference>
<feature type="transmembrane region" description="Helical" evidence="1">
    <location>
        <begin position="20"/>
        <end position="43"/>
    </location>
</feature>
<reference evidence="2 3" key="1">
    <citation type="submission" date="2019-08" db="EMBL/GenBank/DDBJ databases">
        <authorList>
            <person name="Ndlovu S.S."/>
        </authorList>
    </citation>
    <scope>NUCLEOTIDE SEQUENCE [LARGE SCALE GENOMIC DNA]</scope>
    <source>
        <strain evidence="2">SPEC_57</strain>
    </source>
</reference>
<keyword evidence="1" id="KW-0812">Transmembrane</keyword>
<keyword evidence="1" id="KW-0472">Membrane</keyword>